<comment type="pathway">
    <text evidence="2">Glycan biosynthesis; alginate biosynthesis.</text>
</comment>
<evidence type="ECO:0000256" key="3">
    <source>
        <dbReference type="ARBA" id="ARBA00022679"/>
    </source>
</evidence>
<comment type="caution">
    <text evidence="9">The sequence shown here is derived from an EMBL/GenBank/DDBJ whole genome shotgun (WGS) entry which is preliminary data.</text>
</comment>
<feature type="domain" description="AlgX/AlgJ SGNH hydrolase-like" evidence="8">
    <location>
        <begin position="141"/>
        <end position="249"/>
    </location>
</feature>
<dbReference type="AlphaFoldDB" id="A0A9D1Z4X7"/>
<proteinExistence type="predicted"/>
<evidence type="ECO:0000313" key="10">
    <source>
        <dbReference type="Proteomes" id="UP000886824"/>
    </source>
</evidence>
<dbReference type="GO" id="GO:0016740">
    <property type="term" value="F:transferase activity"/>
    <property type="evidence" value="ECO:0007669"/>
    <property type="project" value="UniProtKB-KW"/>
</dbReference>
<gene>
    <name evidence="9" type="ORF">H9826_09305</name>
</gene>
<feature type="region of interest" description="Disordered" evidence="7">
    <location>
        <begin position="34"/>
        <end position="70"/>
    </location>
</feature>
<organism evidence="9 10">
    <name type="scientific">Candidatus Intestinimonas merdavium</name>
    <dbReference type="NCBI Taxonomy" id="2838622"/>
    <lineage>
        <taxon>Bacteria</taxon>
        <taxon>Bacillati</taxon>
        <taxon>Bacillota</taxon>
        <taxon>Clostridia</taxon>
        <taxon>Eubacteriales</taxon>
        <taxon>Intestinimonas</taxon>
    </lineage>
</organism>
<evidence type="ECO:0000256" key="5">
    <source>
        <dbReference type="ARBA" id="ARBA00022764"/>
    </source>
</evidence>
<reference evidence="9" key="2">
    <citation type="submission" date="2021-04" db="EMBL/GenBank/DDBJ databases">
        <authorList>
            <person name="Gilroy R."/>
        </authorList>
    </citation>
    <scope>NUCLEOTIDE SEQUENCE</scope>
    <source>
        <strain evidence="9">CHK33-7979</strain>
    </source>
</reference>
<dbReference type="Proteomes" id="UP000886824">
    <property type="component" value="Unassembled WGS sequence"/>
</dbReference>
<evidence type="ECO:0000256" key="6">
    <source>
        <dbReference type="ARBA" id="ARBA00022841"/>
    </source>
</evidence>
<evidence type="ECO:0000259" key="8">
    <source>
        <dbReference type="Pfam" id="PF16822"/>
    </source>
</evidence>
<dbReference type="GO" id="GO:0042121">
    <property type="term" value="P:alginic acid biosynthetic process"/>
    <property type="evidence" value="ECO:0007669"/>
    <property type="project" value="UniProtKB-KW"/>
</dbReference>
<sequence>MVPSHSSTGAVLFLCAMAAGAILLLTGLTPTSPAREGVRLPQRNPSYVTQAGLRDGRKSPGQGGEAVPVTSEPPFQRLQDFLGAAETSANRALDKGHLFIQLYGGLQSLSDRTVVEDVDPQYSVVKLTNGTITFLNAEPQDVTGHGRAVVRLAEALEKREVPLLYVQAPQKLQEDDSRLPVGVTDYGNEYADQLLGVLEEHGVATLDLRQVLADTGRDWSSFFFRTYHHWTPEAAFTAHQALAEVLEADYGFTIPLENTDPDAFSRTRLSDWFLGSQGKRVGSLYAGVDDIEIWRPHFATSFTYSIPIYDMERTGPFDESLLFPERIEEKDFFNGNPYTLYAGGDYPMARIYNLLEPDLPRVMLLRDSYACVLTPFLALDCGELITIDLRYFNDDLLTYVDWLEPDLVIVMYTAGSAALDELFDFFPSDTALPQYALDPPAAEKPALDEP</sequence>
<dbReference type="SUPFAM" id="SSF52266">
    <property type="entry name" value="SGNH hydrolase"/>
    <property type="match status" value="1"/>
</dbReference>
<dbReference type="Pfam" id="PF16822">
    <property type="entry name" value="ALGX"/>
    <property type="match status" value="1"/>
</dbReference>
<evidence type="ECO:0000256" key="1">
    <source>
        <dbReference type="ARBA" id="ARBA00004418"/>
    </source>
</evidence>
<dbReference type="GO" id="GO:0042597">
    <property type="term" value="C:periplasmic space"/>
    <property type="evidence" value="ECO:0007669"/>
    <property type="project" value="UniProtKB-SubCell"/>
</dbReference>
<reference evidence="9" key="1">
    <citation type="journal article" date="2021" name="PeerJ">
        <title>Extensive microbial diversity within the chicken gut microbiome revealed by metagenomics and culture.</title>
        <authorList>
            <person name="Gilroy R."/>
            <person name="Ravi A."/>
            <person name="Getino M."/>
            <person name="Pursley I."/>
            <person name="Horton D.L."/>
            <person name="Alikhan N.F."/>
            <person name="Baker D."/>
            <person name="Gharbi K."/>
            <person name="Hall N."/>
            <person name="Watson M."/>
            <person name="Adriaenssens E.M."/>
            <person name="Foster-Nyarko E."/>
            <person name="Jarju S."/>
            <person name="Secka A."/>
            <person name="Antonio M."/>
            <person name="Oren A."/>
            <person name="Chaudhuri R.R."/>
            <person name="La Ragione R."/>
            <person name="Hildebrand F."/>
            <person name="Pallen M.J."/>
        </authorList>
    </citation>
    <scope>NUCLEOTIDE SEQUENCE</scope>
    <source>
        <strain evidence="9">CHK33-7979</strain>
    </source>
</reference>
<keyword evidence="4" id="KW-0732">Signal</keyword>
<protein>
    <recommendedName>
        <fullName evidence="8">AlgX/AlgJ SGNH hydrolase-like domain-containing protein</fullName>
    </recommendedName>
</protein>
<keyword evidence="5" id="KW-0574">Periplasm</keyword>
<dbReference type="InterPro" id="IPR031811">
    <property type="entry name" value="ALGX/ALGJ_SGNH-like"/>
</dbReference>
<dbReference type="EMBL" id="DXCX01000096">
    <property type="protein sequence ID" value="HIY74149.1"/>
    <property type="molecule type" value="Genomic_DNA"/>
</dbReference>
<evidence type="ECO:0000313" key="9">
    <source>
        <dbReference type="EMBL" id="HIY74149.1"/>
    </source>
</evidence>
<accession>A0A9D1Z4X7</accession>
<evidence type="ECO:0000256" key="4">
    <source>
        <dbReference type="ARBA" id="ARBA00022729"/>
    </source>
</evidence>
<comment type="subcellular location">
    <subcellularLocation>
        <location evidence="1">Periplasm</location>
    </subcellularLocation>
</comment>
<evidence type="ECO:0000256" key="7">
    <source>
        <dbReference type="SAM" id="MobiDB-lite"/>
    </source>
</evidence>
<evidence type="ECO:0000256" key="2">
    <source>
        <dbReference type="ARBA" id="ARBA00005182"/>
    </source>
</evidence>
<keyword evidence="3" id="KW-0808">Transferase</keyword>
<keyword evidence="6" id="KW-0016">Alginate biosynthesis</keyword>
<name>A0A9D1Z4X7_9FIRM</name>